<dbReference type="InterPro" id="IPR009721">
    <property type="entry name" value="O-acyltransferase_WSD1_C"/>
</dbReference>
<dbReference type="GO" id="GO:0045017">
    <property type="term" value="P:glycerolipid biosynthetic process"/>
    <property type="evidence" value="ECO:0007669"/>
    <property type="project" value="InterPro"/>
</dbReference>
<keyword evidence="3" id="KW-1185">Reference proteome</keyword>
<protein>
    <recommendedName>
        <fullName evidence="1">O-acyltransferase WSD1 C-terminal domain-containing protein</fullName>
    </recommendedName>
</protein>
<evidence type="ECO:0000259" key="1">
    <source>
        <dbReference type="Pfam" id="PF06974"/>
    </source>
</evidence>
<dbReference type="AlphaFoldDB" id="A0A9R1UVK5"/>
<gene>
    <name evidence="2" type="ORF">LSAT_V11C800414150</name>
</gene>
<reference evidence="2 3" key="1">
    <citation type="journal article" date="2017" name="Nat. Commun.">
        <title>Genome assembly with in vitro proximity ligation data and whole-genome triplication in lettuce.</title>
        <authorList>
            <person name="Reyes-Chin-Wo S."/>
            <person name="Wang Z."/>
            <person name="Yang X."/>
            <person name="Kozik A."/>
            <person name="Arikit S."/>
            <person name="Song C."/>
            <person name="Xia L."/>
            <person name="Froenicke L."/>
            <person name="Lavelle D.O."/>
            <person name="Truco M.J."/>
            <person name="Xia R."/>
            <person name="Zhu S."/>
            <person name="Xu C."/>
            <person name="Xu H."/>
            <person name="Xu X."/>
            <person name="Cox K."/>
            <person name="Korf I."/>
            <person name="Meyers B.C."/>
            <person name="Michelmore R.W."/>
        </authorList>
    </citation>
    <scope>NUCLEOTIDE SEQUENCE [LARGE SCALE GENOMIC DNA]</scope>
    <source>
        <strain evidence="3">cv. Salinas</strain>
        <tissue evidence="2">Seedlings</tissue>
    </source>
</reference>
<dbReference type="GO" id="GO:0008374">
    <property type="term" value="F:O-acyltransferase activity"/>
    <property type="evidence" value="ECO:0007669"/>
    <property type="project" value="InterPro"/>
</dbReference>
<comment type="caution">
    <text evidence="2">The sequence shown here is derived from an EMBL/GenBank/DDBJ whole genome shotgun (WGS) entry which is preliminary data.</text>
</comment>
<dbReference type="InterPro" id="IPR045034">
    <property type="entry name" value="O-acyltransferase_WSD1-like"/>
</dbReference>
<evidence type="ECO:0000313" key="2">
    <source>
        <dbReference type="EMBL" id="KAJ0193683.1"/>
    </source>
</evidence>
<dbReference type="EMBL" id="NBSK02000008">
    <property type="protein sequence ID" value="KAJ0193683.1"/>
    <property type="molecule type" value="Genomic_DNA"/>
</dbReference>
<feature type="domain" description="O-acyltransferase WSD1 C-terminal" evidence="1">
    <location>
        <begin position="31"/>
        <end position="73"/>
    </location>
</feature>
<evidence type="ECO:0000313" key="3">
    <source>
        <dbReference type="Proteomes" id="UP000235145"/>
    </source>
</evidence>
<sequence length="82" mass="9345">MYKASCEARDNSPTYHYWAGPEKIESNNTCNALMIHVVSYVDKIIFVISADKETIPNPHQLCDDLQESFHIIKASIKSIECQ</sequence>
<organism evidence="2 3">
    <name type="scientific">Lactuca sativa</name>
    <name type="common">Garden lettuce</name>
    <dbReference type="NCBI Taxonomy" id="4236"/>
    <lineage>
        <taxon>Eukaryota</taxon>
        <taxon>Viridiplantae</taxon>
        <taxon>Streptophyta</taxon>
        <taxon>Embryophyta</taxon>
        <taxon>Tracheophyta</taxon>
        <taxon>Spermatophyta</taxon>
        <taxon>Magnoliopsida</taxon>
        <taxon>eudicotyledons</taxon>
        <taxon>Gunneridae</taxon>
        <taxon>Pentapetalae</taxon>
        <taxon>asterids</taxon>
        <taxon>campanulids</taxon>
        <taxon>Asterales</taxon>
        <taxon>Asteraceae</taxon>
        <taxon>Cichorioideae</taxon>
        <taxon>Cichorieae</taxon>
        <taxon>Lactucinae</taxon>
        <taxon>Lactuca</taxon>
    </lineage>
</organism>
<dbReference type="Pfam" id="PF06974">
    <property type="entry name" value="WS_DGAT_C"/>
    <property type="match status" value="1"/>
</dbReference>
<name>A0A9R1UVK5_LACSA</name>
<dbReference type="PANTHER" id="PTHR31650">
    <property type="entry name" value="O-ACYLTRANSFERASE (WSD1-LIKE) FAMILY PROTEIN"/>
    <property type="match status" value="1"/>
</dbReference>
<proteinExistence type="predicted"/>
<accession>A0A9R1UVK5</accession>
<dbReference type="Proteomes" id="UP000235145">
    <property type="component" value="Unassembled WGS sequence"/>
</dbReference>
<dbReference type="PANTHER" id="PTHR31650:SF79">
    <property type="entry name" value="O-ACYLTRANSFERASE (WSD1-LIKE) FAMILY PROTEIN-RELATED"/>
    <property type="match status" value="1"/>
</dbReference>